<dbReference type="SMART" id="SM00382">
    <property type="entry name" value="AAA"/>
    <property type="match status" value="1"/>
</dbReference>
<dbReference type="Proteomes" id="UP000294562">
    <property type="component" value="Unassembled WGS sequence"/>
</dbReference>
<dbReference type="InterPro" id="IPR027417">
    <property type="entry name" value="P-loop_NTPase"/>
</dbReference>
<dbReference type="AlphaFoldDB" id="A0A4R6AQD8"/>
<dbReference type="OrthoDB" id="7871474at2"/>
<dbReference type="InterPro" id="IPR036733">
    <property type="entry name" value="B_transposit_C_sf"/>
</dbReference>
<feature type="domain" description="AAA+ ATPase" evidence="1">
    <location>
        <begin position="40"/>
        <end position="218"/>
    </location>
</feature>
<organism evidence="2 3">
    <name type="scientific">Meridianimarinicoccus aquatilis</name>
    <dbReference type="NCBI Taxonomy" id="2552766"/>
    <lineage>
        <taxon>Bacteria</taxon>
        <taxon>Pseudomonadati</taxon>
        <taxon>Pseudomonadota</taxon>
        <taxon>Alphaproteobacteria</taxon>
        <taxon>Rhodobacterales</taxon>
        <taxon>Paracoccaceae</taxon>
        <taxon>Meridianimarinicoccus</taxon>
    </lineage>
</organism>
<name>A0A4R6AQD8_9RHOB</name>
<gene>
    <name evidence="2" type="ORF">E2L05_18720</name>
</gene>
<comment type="caution">
    <text evidence="2">The sequence shown here is derived from an EMBL/GenBank/DDBJ whole genome shotgun (WGS) entry which is preliminary data.</text>
</comment>
<dbReference type="Gene3D" id="1.10.1180.10">
    <property type="entry name" value="B transposition protein, C-terminal domain"/>
    <property type="match status" value="1"/>
</dbReference>
<dbReference type="PANTHER" id="PTHR35894">
    <property type="entry name" value="GENERAL SECRETION PATHWAY PROTEIN A-RELATED"/>
    <property type="match status" value="1"/>
</dbReference>
<dbReference type="EMBL" id="SMZO01000075">
    <property type="protein sequence ID" value="TDL83903.1"/>
    <property type="molecule type" value="Genomic_DNA"/>
</dbReference>
<evidence type="ECO:0000313" key="2">
    <source>
        <dbReference type="EMBL" id="TDL83903.1"/>
    </source>
</evidence>
<accession>A0A4R6AQD8</accession>
<sequence length="258" mass="27711">MAEHLRLAKTDSPPRVRGFVMTDTARDILRSLSLVRQFGGAAMTMIAGAPGVGKSEALKHYAAQNGAGCIYIQAVRGEGTPWNFAHSIAAQFGYGAPDFHTVQEARMRFAQALGPDCLLIVDEAQYLDQKNRRTGRTGEALEWVRGMAKTGGFPVVLCGDLSLPNTEATMPQLQSRMRRPVYIPRVTPGDVQAMAVAEGFTDPAAARVLEVIAALRGGLRNVENVARLAQLFAGDGKPDLSHLKAAIVDMKLAPKGSK</sequence>
<dbReference type="PANTHER" id="PTHR35894:SF5">
    <property type="entry name" value="MU-LIKE PROPHAGE FLUMU DNA TRANSPOSITION PROTEIN B"/>
    <property type="match status" value="1"/>
</dbReference>
<keyword evidence="3" id="KW-1185">Reference proteome</keyword>
<proteinExistence type="predicted"/>
<evidence type="ECO:0000313" key="3">
    <source>
        <dbReference type="Proteomes" id="UP000294562"/>
    </source>
</evidence>
<dbReference type="GO" id="GO:0016887">
    <property type="term" value="F:ATP hydrolysis activity"/>
    <property type="evidence" value="ECO:0007669"/>
    <property type="project" value="InterPro"/>
</dbReference>
<dbReference type="InterPro" id="IPR052026">
    <property type="entry name" value="ExeA_AAA_ATPase_DNA-bind"/>
</dbReference>
<evidence type="ECO:0000259" key="1">
    <source>
        <dbReference type="SMART" id="SM00382"/>
    </source>
</evidence>
<dbReference type="InterPro" id="IPR009084">
    <property type="entry name" value="B_transpositn_C"/>
</dbReference>
<dbReference type="SUPFAM" id="SSF52540">
    <property type="entry name" value="P-loop containing nucleoside triphosphate hydrolases"/>
    <property type="match status" value="1"/>
</dbReference>
<protein>
    <recommendedName>
        <fullName evidence="1">AAA+ ATPase domain-containing protein</fullName>
    </recommendedName>
</protein>
<dbReference type="Pfam" id="PF09077">
    <property type="entry name" value="Phage-MuB_C"/>
    <property type="match status" value="1"/>
</dbReference>
<dbReference type="InterPro" id="IPR049945">
    <property type="entry name" value="AAA_22"/>
</dbReference>
<reference evidence="2 3" key="1">
    <citation type="submission" date="2019-03" db="EMBL/GenBank/DDBJ databases">
        <title>Rhodobacteraceae bacterium SM1902, a new member of the family Rhodobacteraceae isolated from Yantai.</title>
        <authorList>
            <person name="Sun Y."/>
        </authorList>
    </citation>
    <scope>NUCLEOTIDE SEQUENCE [LARGE SCALE GENOMIC DNA]</scope>
    <source>
        <strain evidence="2 3">SM1902</strain>
    </source>
</reference>
<dbReference type="GO" id="GO:0003677">
    <property type="term" value="F:DNA binding"/>
    <property type="evidence" value="ECO:0007669"/>
    <property type="project" value="InterPro"/>
</dbReference>
<dbReference type="Pfam" id="PF13401">
    <property type="entry name" value="AAA_22"/>
    <property type="match status" value="1"/>
</dbReference>
<dbReference type="Gene3D" id="3.40.50.300">
    <property type="entry name" value="P-loop containing nucleotide triphosphate hydrolases"/>
    <property type="match status" value="1"/>
</dbReference>
<dbReference type="InterPro" id="IPR003593">
    <property type="entry name" value="AAA+_ATPase"/>
</dbReference>
<dbReference type="GO" id="GO:0006313">
    <property type="term" value="P:DNA transposition"/>
    <property type="evidence" value="ECO:0007669"/>
    <property type="project" value="InterPro"/>
</dbReference>